<evidence type="ECO:0000313" key="5">
    <source>
        <dbReference type="EMBL" id="GCL61258.1"/>
    </source>
</evidence>
<dbReference type="InterPro" id="IPR000524">
    <property type="entry name" value="Tscrpt_reg_HTH_GntR"/>
</dbReference>
<evidence type="ECO:0000256" key="2">
    <source>
        <dbReference type="ARBA" id="ARBA00023125"/>
    </source>
</evidence>
<sequence>MVCYISNTPDACMQPWHQQLPIYQQLADQLAARLLDGELTEGEPMPSVRALASRYLLNPLTVSRALQALDEDGLLENRRGLGLYVRPGARERLREAARERFLASEWPALRARLQRLGITPHDLDWNP</sequence>
<dbReference type="SMART" id="SM00345">
    <property type="entry name" value="HTH_GNTR"/>
    <property type="match status" value="1"/>
</dbReference>
<feature type="domain" description="HTH gntR-type" evidence="4">
    <location>
        <begin position="20"/>
        <end position="88"/>
    </location>
</feature>
<keyword evidence="2" id="KW-0238">DNA-binding</keyword>
<dbReference type="EMBL" id="BJCL01000001">
    <property type="protein sequence ID" value="GCL61258.1"/>
    <property type="molecule type" value="Genomic_DNA"/>
</dbReference>
<organism evidence="5 6">
    <name type="scientific">Pseudaquabacterium pictum</name>
    <dbReference type="NCBI Taxonomy" id="2315236"/>
    <lineage>
        <taxon>Bacteria</taxon>
        <taxon>Pseudomonadati</taxon>
        <taxon>Pseudomonadota</taxon>
        <taxon>Betaproteobacteria</taxon>
        <taxon>Burkholderiales</taxon>
        <taxon>Sphaerotilaceae</taxon>
        <taxon>Pseudaquabacterium</taxon>
    </lineage>
</organism>
<dbReference type="Pfam" id="PF00392">
    <property type="entry name" value="GntR"/>
    <property type="match status" value="1"/>
</dbReference>
<dbReference type="GO" id="GO:0003677">
    <property type="term" value="F:DNA binding"/>
    <property type="evidence" value="ECO:0007669"/>
    <property type="project" value="UniProtKB-KW"/>
</dbReference>
<evidence type="ECO:0000256" key="1">
    <source>
        <dbReference type="ARBA" id="ARBA00023015"/>
    </source>
</evidence>
<dbReference type="PANTHER" id="PTHR38445">
    <property type="entry name" value="HTH-TYPE TRANSCRIPTIONAL REPRESSOR YTRA"/>
    <property type="match status" value="1"/>
</dbReference>
<proteinExistence type="predicted"/>
<reference evidence="6" key="1">
    <citation type="submission" date="2019-03" db="EMBL/GenBank/DDBJ databases">
        <title>Aquabacterium pictum sp.nov., the first bacteriochlorophyll a-containing freshwater bacterium in the genus Aquabacterium of the class Betaproteobacteria.</title>
        <authorList>
            <person name="Hirose S."/>
            <person name="Tank M."/>
            <person name="Hara E."/>
            <person name="Tamaki H."/>
            <person name="Takaichi S."/>
            <person name="Haruta S."/>
            <person name="Hanada S."/>
        </authorList>
    </citation>
    <scope>NUCLEOTIDE SEQUENCE [LARGE SCALE GENOMIC DNA]</scope>
    <source>
        <strain evidence="6">W35</strain>
    </source>
</reference>
<protein>
    <submittedName>
        <fullName evidence="5">GntR family transcriptional regulator</fullName>
    </submittedName>
</protein>
<gene>
    <name evidence="5" type="ORF">AQPW35_03390</name>
</gene>
<dbReference type="GO" id="GO:0003700">
    <property type="term" value="F:DNA-binding transcription factor activity"/>
    <property type="evidence" value="ECO:0007669"/>
    <property type="project" value="InterPro"/>
</dbReference>
<dbReference type="Proteomes" id="UP000301751">
    <property type="component" value="Unassembled WGS sequence"/>
</dbReference>
<dbReference type="Gene3D" id="6.10.250.1220">
    <property type="match status" value="1"/>
</dbReference>
<dbReference type="PROSITE" id="PS50949">
    <property type="entry name" value="HTH_GNTR"/>
    <property type="match status" value="1"/>
</dbReference>
<keyword evidence="3" id="KW-0804">Transcription</keyword>
<dbReference type="SUPFAM" id="SSF46785">
    <property type="entry name" value="Winged helix' DNA-binding domain"/>
    <property type="match status" value="1"/>
</dbReference>
<evidence type="ECO:0000259" key="4">
    <source>
        <dbReference type="PROSITE" id="PS50949"/>
    </source>
</evidence>
<accession>A0A480AR87</accession>
<dbReference type="AlphaFoldDB" id="A0A480AR87"/>
<evidence type="ECO:0000313" key="6">
    <source>
        <dbReference type="Proteomes" id="UP000301751"/>
    </source>
</evidence>
<dbReference type="InterPro" id="IPR036390">
    <property type="entry name" value="WH_DNA-bd_sf"/>
</dbReference>
<name>A0A480AR87_9BURK</name>
<dbReference type="PANTHER" id="PTHR38445:SF10">
    <property type="entry name" value="GNTR-FAMILY TRANSCRIPTIONAL REGULATOR"/>
    <property type="match status" value="1"/>
</dbReference>
<evidence type="ECO:0000256" key="3">
    <source>
        <dbReference type="ARBA" id="ARBA00023163"/>
    </source>
</evidence>
<dbReference type="Gene3D" id="1.10.10.10">
    <property type="entry name" value="Winged helix-like DNA-binding domain superfamily/Winged helix DNA-binding domain"/>
    <property type="match status" value="1"/>
</dbReference>
<keyword evidence="1" id="KW-0805">Transcription regulation</keyword>
<keyword evidence="6" id="KW-1185">Reference proteome</keyword>
<dbReference type="CDD" id="cd07377">
    <property type="entry name" value="WHTH_GntR"/>
    <property type="match status" value="1"/>
</dbReference>
<comment type="caution">
    <text evidence="5">The sequence shown here is derived from an EMBL/GenBank/DDBJ whole genome shotgun (WGS) entry which is preliminary data.</text>
</comment>
<dbReference type="InterPro" id="IPR036388">
    <property type="entry name" value="WH-like_DNA-bd_sf"/>
</dbReference>